<protein>
    <recommendedName>
        <fullName evidence="3">DUF222 domain-containing protein</fullName>
    </recommendedName>
</protein>
<sequence>MPLDPFEDAIYLKIEETIETNYRGADGTIPVSPSAVARLATAAALAAIEESRLTMKPADVRDAHVRAHLDGEFDAPANASGYTAVRHGLARVLPLVLAEERARVVELVKAAVAPPGAELHPEVVKLCEQITGGAPLTPPARKASS</sequence>
<proteinExistence type="predicted"/>
<comment type="caution">
    <text evidence="1">The sequence shown here is derived from an EMBL/GenBank/DDBJ whole genome shotgun (WGS) entry which is preliminary data.</text>
</comment>
<gene>
    <name evidence="1" type="ORF">GCM10022252_75630</name>
</gene>
<keyword evidence="2" id="KW-1185">Reference proteome</keyword>
<name>A0ABP8BKY5_9ACTN</name>
<evidence type="ECO:0000313" key="1">
    <source>
        <dbReference type="EMBL" id="GAA4209316.1"/>
    </source>
</evidence>
<reference evidence="2" key="1">
    <citation type="journal article" date="2019" name="Int. J. Syst. Evol. Microbiol.">
        <title>The Global Catalogue of Microorganisms (GCM) 10K type strain sequencing project: providing services to taxonomists for standard genome sequencing and annotation.</title>
        <authorList>
            <consortium name="The Broad Institute Genomics Platform"/>
            <consortium name="The Broad Institute Genome Sequencing Center for Infectious Disease"/>
            <person name="Wu L."/>
            <person name="Ma J."/>
        </authorList>
    </citation>
    <scope>NUCLEOTIDE SEQUENCE [LARGE SCALE GENOMIC DNA]</scope>
    <source>
        <strain evidence="2">JCM 17388</strain>
    </source>
</reference>
<evidence type="ECO:0008006" key="3">
    <source>
        <dbReference type="Google" id="ProtNLM"/>
    </source>
</evidence>
<dbReference type="EMBL" id="BAABAQ010000020">
    <property type="protein sequence ID" value="GAA4209316.1"/>
    <property type="molecule type" value="Genomic_DNA"/>
</dbReference>
<dbReference type="RefSeq" id="WP_344923140.1">
    <property type="nucleotide sequence ID" value="NZ_BAABAQ010000020.1"/>
</dbReference>
<evidence type="ECO:0000313" key="2">
    <source>
        <dbReference type="Proteomes" id="UP001501251"/>
    </source>
</evidence>
<dbReference type="Proteomes" id="UP001501251">
    <property type="component" value="Unassembled WGS sequence"/>
</dbReference>
<organism evidence="1 2">
    <name type="scientific">Streptosporangium oxazolinicum</name>
    <dbReference type="NCBI Taxonomy" id="909287"/>
    <lineage>
        <taxon>Bacteria</taxon>
        <taxon>Bacillati</taxon>
        <taxon>Actinomycetota</taxon>
        <taxon>Actinomycetes</taxon>
        <taxon>Streptosporangiales</taxon>
        <taxon>Streptosporangiaceae</taxon>
        <taxon>Streptosporangium</taxon>
    </lineage>
</organism>
<accession>A0ABP8BKY5</accession>